<evidence type="ECO:0000313" key="7">
    <source>
        <dbReference type="Proteomes" id="UP000198824"/>
    </source>
</evidence>
<keyword evidence="2" id="KW-0479">Metal-binding</keyword>
<feature type="domain" description="Nudix hydrolase" evidence="5">
    <location>
        <begin position="10"/>
        <end position="143"/>
    </location>
</feature>
<dbReference type="PROSITE" id="PS51462">
    <property type="entry name" value="NUDIX"/>
    <property type="match status" value="1"/>
</dbReference>
<name>A0A1I6L7P9_9SPHN</name>
<dbReference type="EMBL" id="FOZG01000002">
    <property type="protein sequence ID" value="SFR99496.1"/>
    <property type="molecule type" value="Genomic_DNA"/>
</dbReference>
<dbReference type="SUPFAM" id="SSF55811">
    <property type="entry name" value="Nudix"/>
    <property type="match status" value="1"/>
</dbReference>
<keyword evidence="7" id="KW-1185">Reference proteome</keyword>
<evidence type="ECO:0000256" key="4">
    <source>
        <dbReference type="ARBA" id="ARBA00022842"/>
    </source>
</evidence>
<dbReference type="CDD" id="cd04666">
    <property type="entry name" value="NUDIX_DIPP2_like_Nudt4"/>
    <property type="match status" value="1"/>
</dbReference>
<dbReference type="PANTHER" id="PTHR12629">
    <property type="entry name" value="DIPHOSPHOINOSITOL POLYPHOSPHATE PHOSPHOHYDROLASE"/>
    <property type="match status" value="1"/>
</dbReference>
<proteinExistence type="predicted"/>
<evidence type="ECO:0000259" key="5">
    <source>
        <dbReference type="PROSITE" id="PS51462"/>
    </source>
</evidence>
<dbReference type="Pfam" id="PF00293">
    <property type="entry name" value="NUDIX"/>
    <property type="match status" value="1"/>
</dbReference>
<dbReference type="STRING" id="1166337.SAMN05192580_2413"/>
<accession>A0A1I6L7P9</accession>
<dbReference type="Proteomes" id="UP000198824">
    <property type="component" value="Unassembled WGS sequence"/>
</dbReference>
<evidence type="ECO:0000256" key="3">
    <source>
        <dbReference type="ARBA" id="ARBA00022801"/>
    </source>
</evidence>
<reference evidence="6 7" key="1">
    <citation type="submission" date="2016-10" db="EMBL/GenBank/DDBJ databases">
        <authorList>
            <person name="de Groot N.N."/>
        </authorList>
    </citation>
    <scope>NUCLEOTIDE SEQUENCE [LARGE SCALE GENOMIC DNA]</scope>
    <source>
        <strain evidence="6 7">S5-249</strain>
    </source>
</reference>
<dbReference type="OrthoDB" id="7066910at2"/>
<sequence>MDRDHPLASSVTPQSAAIPYRVESGGDVSVLLVTSRTRRRWILPKGKIARGLMASRSAEREAYEEAGVTGHIASEPVGRYRQPGGSMLRFGGTIRIDAFPLEVQAELADWQERHQRQRQWFTLPHARRAVKDAELRQVLEAFERWIKASPAT</sequence>
<dbReference type="GO" id="GO:0016462">
    <property type="term" value="F:pyrophosphatase activity"/>
    <property type="evidence" value="ECO:0007669"/>
    <property type="project" value="InterPro"/>
</dbReference>
<keyword evidence="3 6" id="KW-0378">Hydrolase</keyword>
<evidence type="ECO:0000313" key="6">
    <source>
        <dbReference type="EMBL" id="SFR99496.1"/>
    </source>
</evidence>
<protein>
    <submittedName>
        <fullName evidence="6">Predicted NTP pyrophosphohydrolase, NUDIX family</fullName>
    </submittedName>
</protein>
<dbReference type="InterPro" id="IPR000086">
    <property type="entry name" value="NUDIX_hydrolase_dom"/>
</dbReference>
<dbReference type="AlphaFoldDB" id="A0A1I6L7P9"/>
<evidence type="ECO:0000256" key="2">
    <source>
        <dbReference type="ARBA" id="ARBA00022723"/>
    </source>
</evidence>
<dbReference type="Gene3D" id="3.90.79.10">
    <property type="entry name" value="Nucleoside Triphosphate Pyrophosphohydrolase"/>
    <property type="match status" value="1"/>
</dbReference>
<dbReference type="GO" id="GO:0046872">
    <property type="term" value="F:metal ion binding"/>
    <property type="evidence" value="ECO:0007669"/>
    <property type="project" value="UniProtKB-KW"/>
</dbReference>
<organism evidence="6 7">
    <name type="scientific">Sphingomonas jatrophae</name>
    <dbReference type="NCBI Taxonomy" id="1166337"/>
    <lineage>
        <taxon>Bacteria</taxon>
        <taxon>Pseudomonadati</taxon>
        <taxon>Pseudomonadota</taxon>
        <taxon>Alphaproteobacteria</taxon>
        <taxon>Sphingomonadales</taxon>
        <taxon>Sphingomonadaceae</taxon>
        <taxon>Sphingomonas</taxon>
    </lineage>
</organism>
<gene>
    <name evidence="6" type="ORF">SAMN05192580_2413</name>
</gene>
<dbReference type="GO" id="GO:0005737">
    <property type="term" value="C:cytoplasm"/>
    <property type="evidence" value="ECO:0007669"/>
    <property type="project" value="TreeGrafter"/>
</dbReference>
<dbReference type="PANTHER" id="PTHR12629:SF0">
    <property type="entry name" value="DIPHOSPHOINOSITOL-POLYPHOSPHATE DIPHOSPHATASE"/>
    <property type="match status" value="1"/>
</dbReference>
<keyword evidence="4" id="KW-0460">Magnesium</keyword>
<evidence type="ECO:0000256" key="1">
    <source>
        <dbReference type="ARBA" id="ARBA00001946"/>
    </source>
</evidence>
<comment type="cofactor">
    <cofactor evidence="1">
        <name>Mg(2+)</name>
        <dbReference type="ChEBI" id="CHEBI:18420"/>
    </cofactor>
</comment>
<dbReference type="InterPro" id="IPR047198">
    <property type="entry name" value="DDP-like_NUDIX"/>
</dbReference>
<dbReference type="InterPro" id="IPR015797">
    <property type="entry name" value="NUDIX_hydrolase-like_dom_sf"/>
</dbReference>